<sequence length="332" mass="36678">MGCLVATHMSRELYGGVHAPVGDSLVVAAATDHIRMMQNMYLEEGDIVQVKSASLAKATYVKLQPHTTDFLDISNPKAILETTFRSYSCLTVGDTIMIPYNNKNYYINIVETKPSPAVSIIETDFEVDSAPPLDYKEIEKLAPLQSNKKLKVEEEPPSKIEFILFSGSPRRLDGKQAAPLLKQHHSSACIETVASKSPSSTSSQRAGKLVFGPETKQQMYVAMKNSQERSKERDNSSLHREEVFTDMMTVLLATVPPTAFATRSEVILTYDVEAEPNNQFSNIRNPLAMVFEAYNSPINCIAKGLWCWSNLNGCCKPCGCLAGFCYAKGPCN</sequence>
<dbReference type="Proteomes" id="UP000436088">
    <property type="component" value="Unassembled WGS sequence"/>
</dbReference>
<feature type="domain" description="Ubiquitin fusion degradation protein UFD1 N-terminal subdomain 2" evidence="1">
    <location>
        <begin position="57"/>
        <end position="132"/>
    </location>
</feature>
<evidence type="ECO:0000313" key="2">
    <source>
        <dbReference type="EMBL" id="KAE8727994.1"/>
    </source>
</evidence>
<dbReference type="GO" id="GO:0036503">
    <property type="term" value="P:ERAD pathway"/>
    <property type="evidence" value="ECO:0007669"/>
    <property type="project" value="TreeGrafter"/>
</dbReference>
<dbReference type="Pfam" id="PF24842">
    <property type="entry name" value="UFD1_N2"/>
    <property type="match status" value="1"/>
</dbReference>
<dbReference type="PANTHER" id="PTHR12555">
    <property type="entry name" value="UBIQUITIN FUSION DEGRADATON PROTEIN 1"/>
    <property type="match status" value="1"/>
</dbReference>
<reference evidence="2" key="1">
    <citation type="submission" date="2019-09" db="EMBL/GenBank/DDBJ databases">
        <title>Draft genome information of white flower Hibiscus syriacus.</title>
        <authorList>
            <person name="Kim Y.-M."/>
        </authorList>
    </citation>
    <scope>NUCLEOTIDE SEQUENCE [LARGE SCALE GENOMIC DNA]</scope>
    <source>
        <strain evidence="2">YM2019G1</strain>
    </source>
</reference>
<evidence type="ECO:0000313" key="3">
    <source>
        <dbReference type="Proteomes" id="UP000436088"/>
    </source>
</evidence>
<dbReference type="GO" id="GO:0034098">
    <property type="term" value="C:VCP-NPL4-UFD1 AAA ATPase complex"/>
    <property type="evidence" value="ECO:0007669"/>
    <property type="project" value="TreeGrafter"/>
</dbReference>
<keyword evidence="3" id="KW-1185">Reference proteome</keyword>
<name>A0A6A3CHL1_HIBSY</name>
<gene>
    <name evidence="2" type="ORF">F3Y22_tig00004810pilonHSYRG00014</name>
</gene>
<dbReference type="InterPro" id="IPR055418">
    <property type="entry name" value="UFD1_N2"/>
</dbReference>
<dbReference type="PANTHER" id="PTHR12555:SF21">
    <property type="entry name" value="UBIQUITIN FUSION DEGRADATION PROTEIN 1 HOMOLOG"/>
    <property type="match status" value="1"/>
</dbReference>
<dbReference type="AlphaFoldDB" id="A0A6A3CHL1"/>
<evidence type="ECO:0000259" key="1">
    <source>
        <dbReference type="Pfam" id="PF24842"/>
    </source>
</evidence>
<accession>A0A6A3CHL1</accession>
<comment type="caution">
    <text evidence="2">The sequence shown here is derived from an EMBL/GenBank/DDBJ whole genome shotgun (WGS) entry which is preliminary data.</text>
</comment>
<dbReference type="GO" id="GO:0031593">
    <property type="term" value="F:polyubiquitin modification-dependent protein binding"/>
    <property type="evidence" value="ECO:0007669"/>
    <property type="project" value="TreeGrafter"/>
</dbReference>
<organism evidence="2 3">
    <name type="scientific">Hibiscus syriacus</name>
    <name type="common">Rose of Sharon</name>
    <dbReference type="NCBI Taxonomy" id="106335"/>
    <lineage>
        <taxon>Eukaryota</taxon>
        <taxon>Viridiplantae</taxon>
        <taxon>Streptophyta</taxon>
        <taxon>Embryophyta</taxon>
        <taxon>Tracheophyta</taxon>
        <taxon>Spermatophyta</taxon>
        <taxon>Magnoliopsida</taxon>
        <taxon>eudicotyledons</taxon>
        <taxon>Gunneridae</taxon>
        <taxon>Pentapetalae</taxon>
        <taxon>rosids</taxon>
        <taxon>malvids</taxon>
        <taxon>Malvales</taxon>
        <taxon>Malvaceae</taxon>
        <taxon>Malvoideae</taxon>
        <taxon>Hibiscus</taxon>
    </lineage>
</organism>
<protein>
    <submittedName>
        <fullName evidence="2">Ubiquitin fusion degradation protein 1-like protein</fullName>
    </submittedName>
</protein>
<dbReference type="Gene3D" id="3.10.330.10">
    <property type="match status" value="1"/>
</dbReference>
<dbReference type="EMBL" id="VEPZ02000282">
    <property type="protein sequence ID" value="KAE8727994.1"/>
    <property type="molecule type" value="Genomic_DNA"/>
</dbReference>
<dbReference type="InterPro" id="IPR004854">
    <property type="entry name" value="Ufd1-like"/>
</dbReference>
<proteinExistence type="predicted"/>
<dbReference type="GO" id="GO:0006511">
    <property type="term" value="P:ubiquitin-dependent protein catabolic process"/>
    <property type="evidence" value="ECO:0007669"/>
    <property type="project" value="InterPro"/>
</dbReference>